<keyword evidence="3" id="KW-1185">Reference proteome</keyword>
<sequence length="119" mass="12681">MSPTPIDQAAKNQVKVPATTQVDDDGSSTASGAGEGMARLLEFITDLKSDIGARLNRLEARRVEDDQVSDVSAGSSTFSTYAEARTGLGRNMTLASLEDEVVPDPARHHAAGPRQQRLE</sequence>
<protein>
    <submittedName>
        <fullName evidence="2">Uncharacterized protein</fullName>
    </submittedName>
</protein>
<dbReference type="Proteomes" id="UP000053237">
    <property type="component" value="Unassembled WGS sequence"/>
</dbReference>
<accession>A0A024GLL1</accession>
<feature type="region of interest" description="Disordered" evidence="1">
    <location>
        <begin position="1"/>
        <end position="33"/>
    </location>
</feature>
<evidence type="ECO:0000313" key="2">
    <source>
        <dbReference type="EMBL" id="CCI47660.1"/>
    </source>
</evidence>
<feature type="region of interest" description="Disordered" evidence="1">
    <location>
        <begin position="99"/>
        <end position="119"/>
    </location>
</feature>
<organism evidence="2 3">
    <name type="scientific">Albugo candida</name>
    <dbReference type="NCBI Taxonomy" id="65357"/>
    <lineage>
        <taxon>Eukaryota</taxon>
        <taxon>Sar</taxon>
        <taxon>Stramenopiles</taxon>
        <taxon>Oomycota</taxon>
        <taxon>Peronosporomycetes</taxon>
        <taxon>Albuginales</taxon>
        <taxon>Albuginaceae</taxon>
        <taxon>Albugo</taxon>
    </lineage>
</organism>
<evidence type="ECO:0000256" key="1">
    <source>
        <dbReference type="SAM" id="MobiDB-lite"/>
    </source>
</evidence>
<dbReference type="AlphaFoldDB" id="A0A024GLL1"/>
<dbReference type="EMBL" id="CAIX01000180">
    <property type="protein sequence ID" value="CCI47660.1"/>
    <property type="molecule type" value="Genomic_DNA"/>
</dbReference>
<dbReference type="OrthoDB" id="165708at2759"/>
<gene>
    <name evidence="2" type="ORF">BN9_086670</name>
</gene>
<proteinExistence type="predicted"/>
<reference evidence="2 3" key="1">
    <citation type="submission" date="2012-05" db="EMBL/GenBank/DDBJ databases">
        <title>Recombination and specialization in a pathogen metapopulation.</title>
        <authorList>
            <person name="Gardiner A."/>
            <person name="Kemen E."/>
            <person name="Schultz-Larsen T."/>
            <person name="MacLean D."/>
            <person name="Van Oosterhout C."/>
            <person name="Jones J.D.G."/>
        </authorList>
    </citation>
    <scope>NUCLEOTIDE SEQUENCE [LARGE SCALE GENOMIC DNA]</scope>
    <source>
        <strain evidence="2 3">Ac Nc2</strain>
    </source>
</reference>
<dbReference type="InParanoid" id="A0A024GLL1"/>
<comment type="caution">
    <text evidence="2">The sequence shown here is derived from an EMBL/GenBank/DDBJ whole genome shotgun (WGS) entry which is preliminary data.</text>
</comment>
<evidence type="ECO:0000313" key="3">
    <source>
        <dbReference type="Proteomes" id="UP000053237"/>
    </source>
</evidence>
<name>A0A024GLL1_9STRA</name>